<organism evidence="1 2">
    <name type="scientific">Vibrio mimicus</name>
    <dbReference type="NCBI Taxonomy" id="674"/>
    <lineage>
        <taxon>Bacteria</taxon>
        <taxon>Pseudomonadati</taxon>
        <taxon>Pseudomonadota</taxon>
        <taxon>Gammaproteobacteria</taxon>
        <taxon>Vibrionales</taxon>
        <taxon>Vibrionaceae</taxon>
        <taxon>Vibrio</taxon>
    </lineage>
</organism>
<dbReference type="EMBL" id="LOSJ02000001">
    <property type="protein sequence ID" value="PNM63669.1"/>
    <property type="molecule type" value="Genomic_DNA"/>
</dbReference>
<dbReference type="Proteomes" id="UP000053748">
    <property type="component" value="Unassembled WGS sequence"/>
</dbReference>
<protein>
    <submittedName>
        <fullName evidence="1">DUF1852 domain-containing protein</fullName>
    </submittedName>
</protein>
<keyword evidence="2" id="KW-1185">Reference proteome</keyword>
<accession>A0A2J9VIP1</accession>
<dbReference type="AlphaFoldDB" id="A0A2J9VIP1"/>
<dbReference type="OrthoDB" id="6298442at2"/>
<dbReference type="InterPro" id="IPR015004">
    <property type="entry name" value="MesX"/>
</dbReference>
<dbReference type="Pfam" id="PF08908">
    <property type="entry name" value="MesX"/>
    <property type="match status" value="1"/>
</dbReference>
<comment type="caution">
    <text evidence="1">The sequence shown here is derived from an EMBL/GenBank/DDBJ whole genome shotgun (WGS) entry which is preliminary data.</text>
</comment>
<proteinExistence type="predicted"/>
<name>A0A2J9VIP1_VIBMI</name>
<evidence type="ECO:0000313" key="1">
    <source>
        <dbReference type="EMBL" id="PNM63669.1"/>
    </source>
</evidence>
<dbReference type="RefSeq" id="WP_000192931.1">
    <property type="nucleotide sequence ID" value="NZ_CAWMSS010000002.1"/>
</dbReference>
<gene>
    <name evidence="1" type="ORF">AL544_001425</name>
</gene>
<reference evidence="1" key="1">
    <citation type="submission" date="2017-12" db="EMBL/GenBank/DDBJ databases">
        <title>FDA dAtabase for Regulatory Grade micrObial Sequences (FDA-ARGOS): Supporting development and validation of Infectious Disease Dx tests.</title>
        <authorList>
            <person name="Hoffmann M."/>
            <person name="Allard M."/>
            <person name="Evans P."/>
            <person name="Brown E."/>
            <person name="Tallon L.J."/>
            <person name="Sadzewicz L."/>
            <person name="Sengamalay N."/>
            <person name="Ott S."/>
            <person name="Godinez A."/>
            <person name="Nagaraj S."/>
            <person name="Vavikolanu K."/>
            <person name="Aluvathingal J."/>
            <person name="Nadendla S."/>
            <person name="Hobson J."/>
            <person name="Sichtig H."/>
        </authorList>
    </citation>
    <scope>NUCLEOTIDE SEQUENCE [LARGE SCALE GENOMIC DNA]</scope>
    <source>
        <strain evidence="1">FDAARGOS_113</strain>
    </source>
</reference>
<evidence type="ECO:0000313" key="2">
    <source>
        <dbReference type="Proteomes" id="UP000053748"/>
    </source>
</evidence>
<dbReference type="STRING" id="674.VM_20265"/>
<dbReference type="PIRSF" id="PIRSF034367">
    <property type="entry name" value="DUF1852"/>
    <property type="match status" value="1"/>
</dbReference>
<sequence length="324" mass="37683">MTQNFTFTIKKTRLDENYHPSDNTRITTNFANLARGEHRQQNLRGVLHMIDRRFNDLACWDNPTGDRYSVELEIISADIKMESTSDTIPSIEVLKTYIVDRKTEQRIEGIVGNNFSSYVRDYDFSVRLLDHNKGKSQFSVPEDFGLLHGSIFKSFINSESYKQNFTKSPVICLSVSDSKVYNRTNNQHPILGVEYEPNDSSLTEQYFQKMGLQARYFMPKNSVAPFAFYFFGDLLNDYTNLELISTISTMETFQKIYRPEIYFANTVAGERYQANLKSDTHSLTDIVYDREERTQLAIKQGKYAEEVFIKPYQSVLEQWSAQYA</sequence>